<evidence type="ECO:0000313" key="3">
    <source>
        <dbReference type="Proteomes" id="UP001056455"/>
    </source>
</evidence>
<reference evidence="2" key="1">
    <citation type="submission" date="2022-06" db="EMBL/GenBank/DDBJ databases">
        <title>Ornithinimicrobium HY1793.</title>
        <authorList>
            <person name="Huang Y."/>
        </authorList>
    </citation>
    <scope>NUCLEOTIDE SEQUENCE</scope>
    <source>
        <strain evidence="2">HY1793</strain>
    </source>
</reference>
<dbReference type="RefSeq" id="WP_252595388.1">
    <property type="nucleotide sequence ID" value="NZ_CP099489.1"/>
</dbReference>
<dbReference type="Gene3D" id="3.30.160.660">
    <property type="match status" value="1"/>
</dbReference>
<dbReference type="InterPro" id="IPR035985">
    <property type="entry name" value="Ubiquitin-activating_enz"/>
</dbReference>
<dbReference type="PANTHER" id="PTHR37809">
    <property type="entry name" value="RIBOSOMAL PROTEIN S12 METHYLTHIOTRANSFERASE ACCESSORY FACTOR YCAO"/>
    <property type="match status" value="1"/>
</dbReference>
<name>A0ABY4Z0E7_9MICO</name>
<dbReference type="PROSITE" id="PS51664">
    <property type="entry name" value="YCAO"/>
    <property type="match status" value="1"/>
</dbReference>
<dbReference type="InterPro" id="IPR027624">
    <property type="entry name" value="TOMM_cyclo_SagD"/>
</dbReference>
<dbReference type="Proteomes" id="UP001056455">
    <property type="component" value="Chromosome"/>
</dbReference>
<dbReference type="NCBIfam" id="TIGR00702">
    <property type="entry name" value="YcaO-type kinase domain"/>
    <property type="match status" value="1"/>
</dbReference>
<proteinExistence type="predicted"/>
<gene>
    <name evidence="2" type="ORF">NF556_09470</name>
</gene>
<dbReference type="Gene3D" id="3.30.1330.230">
    <property type="match status" value="1"/>
</dbReference>
<sequence length="754" mass="83017">MSSLRFRSSYQVEPLDGKRLFLLNEEQVIIVENPATTKVAALIDGSRTPADIMLALSQEMAPNQVFLEIAKLQKAGHVVTAPDTGNPGQAFVESWGRATDGFAQAATDFAVAVLDETGTGTVAAIQQALDQVGISGRHAQGPDDLGDAAFTVVVVEDYLDDELAELNARLHEEKRSWMLAKPFGRTIWVGPRFVPGETGCWECLADRLSANRQAERYIATKKGTGLPKQKPAGLSPGAPGVLAGLVATEVFSVAAGLGGALQGEMRTLNVLNLSSSTHTLVSQPQCPVSGSTDIQRPTNDVKLMPEIASHRVDGGYRVVTPAQTFARLEHHISPLLGAVSHLESLNNDREGITYSFVAGHNFGMMSDNMELLRGNMRGQSGGKGRTELQAKVSGVCEALERFSGVWSPDIPEVRSTWQDLTQRALHPKDMLQFSEAQYASRHEWNGQPRNRLQRIPSPFDETREISFTKAWSLSREEEVLVPSGMIWFGHPDLKDHGYAITDSNGGAAGNTLDEAILQGLCEVYERDAVALWWFNRVARPAVDLDSFQDEYIDRMRAFYATMDREIWVLDLSNDLAVPTFAAVSRRDHEVEDIMVAFGAHPDPDIALFRALTELNQFLPFIADRDEDGNTVYGVDDAATLEWCKNTTVAKDAWVAPDPDAPLVTRDQLLRPIPEAMDDLVRYCVDDLDRAGIETVVVNQTRPDIELAVAKVFAPGMRHFWKRTAPGRVYDVPVALGWLDRPKTEDELNPVGVFF</sequence>
<evidence type="ECO:0000313" key="2">
    <source>
        <dbReference type="EMBL" id="USQ81852.1"/>
    </source>
</evidence>
<dbReference type="NCBIfam" id="TIGR03882">
    <property type="entry name" value="cyclo_dehyd_2"/>
    <property type="match status" value="1"/>
</dbReference>
<dbReference type="NCBIfam" id="TIGR03604">
    <property type="entry name" value="TOMM_cyclo_SagD"/>
    <property type="match status" value="1"/>
</dbReference>
<organism evidence="2 3">
    <name type="scientific">Ornithinimicrobium faecis</name>
    <dbReference type="NCBI Taxonomy" id="2934158"/>
    <lineage>
        <taxon>Bacteria</taxon>
        <taxon>Bacillati</taxon>
        <taxon>Actinomycetota</taxon>
        <taxon>Actinomycetes</taxon>
        <taxon>Micrococcales</taxon>
        <taxon>Ornithinimicrobiaceae</taxon>
        <taxon>Ornithinimicrobium</taxon>
    </lineage>
</organism>
<evidence type="ECO:0000259" key="1">
    <source>
        <dbReference type="PROSITE" id="PS51664"/>
    </source>
</evidence>
<dbReference type="Pfam" id="PF02624">
    <property type="entry name" value="YcaO"/>
    <property type="match status" value="1"/>
</dbReference>
<dbReference type="SUPFAM" id="SSF69572">
    <property type="entry name" value="Activating enzymes of the ubiquitin-like proteins"/>
    <property type="match status" value="1"/>
</dbReference>
<dbReference type="PANTHER" id="PTHR37809:SF1">
    <property type="entry name" value="RIBOSOMAL PROTEIN S12 METHYLTHIOTRANSFERASE ACCESSORY FACTOR YCAO"/>
    <property type="match status" value="1"/>
</dbReference>
<dbReference type="EMBL" id="CP099489">
    <property type="protein sequence ID" value="USQ81852.1"/>
    <property type="molecule type" value="Genomic_DNA"/>
</dbReference>
<feature type="domain" description="YcaO" evidence="1">
    <location>
        <begin position="382"/>
        <end position="754"/>
    </location>
</feature>
<accession>A0ABY4Z0E7</accession>
<dbReference type="Gene3D" id="3.30.40.250">
    <property type="match status" value="1"/>
</dbReference>
<dbReference type="Gene3D" id="3.90.930.60">
    <property type="match status" value="1"/>
</dbReference>
<dbReference type="InterPro" id="IPR003776">
    <property type="entry name" value="YcaO-like_dom"/>
</dbReference>
<protein>
    <submittedName>
        <fullName evidence="2">TOMM leader peptide-binding protein</fullName>
    </submittedName>
</protein>
<dbReference type="InterPro" id="IPR022291">
    <property type="entry name" value="Bacteriocin_synth_cyclodeHase"/>
</dbReference>
<dbReference type="Gene3D" id="3.40.50.720">
    <property type="entry name" value="NAD(P)-binding Rossmann-like Domain"/>
    <property type="match status" value="1"/>
</dbReference>
<keyword evidence="3" id="KW-1185">Reference proteome</keyword>